<sequence length="247" mass="27176">MVSNDSEKCIILSSETGELIDSFDLGLAPEHIFIPKDQFKIFISNFWSSSFSVIISNNIWSEYTKKIDIFGNLGCPGRMTGAIANPGFFYVTDLLEDTIVVVDGNNEKIVQKIACPRKPLDIDASGTGLSTQHVFGIIVTSFAGQNQIGIKDANIYLTNSAGDVIQRRTDIFGHFVFHNVPEGIYTLEMKAKNFLSEKTVINILSGKSPEYLITPKTIKGDISGNNTIGLEDAIYILQQLNNTDQGL</sequence>
<organism evidence="1 2">
    <name type="scientific">Candidatus Magnetoglobus multicellularis str. Araruama</name>
    <dbReference type="NCBI Taxonomy" id="890399"/>
    <lineage>
        <taxon>Bacteria</taxon>
        <taxon>Pseudomonadati</taxon>
        <taxon>Thermodesulfobacteriota</taxon>
        <taxon>Desulfobacteria</taxon>
        <taxon>Desulfobacterales</taxon>
        <taxon>Desulfobacteraceae</taxon>
        <taxon>Candidatus Magnetoglobus</taxon>
    </lineage>
</organism>
<name>A0A1V1NSB0_9BACT</name>
<evidence type="ECO:0000313" key="1">
    <source>
        <dbReference type="EMBL" id="ETR65480.1"/>
    </source>
</evidence>
<protein>
    <submittedName>
        <fullName evidence="1">Uncharacterized protein</fullName>
    </submittedName>
</protein>
<dbReference type="SUPFAM" id="SSF49478">
    <property type="entry name" value="Cna protein B-type domain"/>
    <property type="match status" value="1"/>
</dbReference>
<accession>A0A1V1NSB0</accession>
<dbReference type="AlphaFoldDB" id="A0A1V1NSB0"/>
<dbReference type="EMBL" id="ATBP01002780">
    <property type="protein sequence ID" value="ETR65480.1"/>
    <property type="molecule type" value="Genomic_DNA"/>
</dbReference>
<dbReference type="Gene3D" id="2.60.40.4130">
    <property type="match status" value="1"/>
</dbReference>
<proteinExistence type="predicted"/>
<dbReference type="SUPFAM" id="SSF50974">
    <property type="entry name" value="Nitrous oxide reductase, N-terminal domain"/>
    <property type="match status" value="1"/>
</dbReference>
<dbReference type="InterPro" id="IPR011045">
    <property type="entry name" value="N2O_reductase_N"/>
</dbReference>
<reference evidence="2" key="1">
    <citation type="submission" date="2012-11" db="EMBL/GenBank/DDBJ databases">
        <authorList>
            <person name="Lucero-Rivera Y.E."/>
            <person name="Tovar-Ramirez D."/>
        </authorList>
    </citation>
    <scope>NUCLEOTIDE SEQUENCE [LARGE SCALE GENOMIC DNA]</scope>
    <source>
        <strain evidence="2">Araruama</strain>
    </source>
</reference>
<dbReference type="Proteomes" id="UP000189670">
    <property type="component" value="Unassembled WGS sequence"/>
</dbReference>
<comment type="caution">
    <text evidence="1">The sequence shown here is derived from an EMBL/GenBank/DDBJ whole genome shotgun (WGS) entry which is preliminary data.</text>
</comment>
<evidence type="ECO:0000313" key="2">
    <source>
        <dbReference type="Proteomes" id="UP000189670"/>
    </source>
</evidence>
<gene>
    <name evidence="1" type="ORF">OMM_14182</name>
</gene>